<dbReference type="PANTHER" id="PTHR35936:SF35">
    <property type="entry name" value="L-CYSTINE-BINDING PROTEIN TCYJ"/>
    <property type="match status" value="1"/>
</dbReference>
<evidence type="ECO:0000256" key="1">
    <source>
        <dbReference type="ARBA" id="ARBA00022729"/>
    </source>
</evidence>
<proteinExistence type="predicted"/>
<gene>
    <name evidence="4" type="ORF">H8K43_15625</name>
</gene>
<dbReference type="EMBL" id="JACOGD010000008">
    <property type="protein sequence ID" value="MBC3933108.1"/>
    <property type="molecule type" value="Genomic_DNA"/>
</dbReference>
<dbReference type="Proteomes" id="UP000654304">
    <property type="component" value="Unassembled WGS sequence"/>
</dbReference>
<keyword evidence="5" id="KW-1185">Reference proteome</keyword>
<feature type="domain" description="Solute-binding protein family 3/N-terminal" evidence="3">
    <location>
        <begin position="25"/>
        <end position="245"/>
    </location>
</feature>
<feature type="chain" id="PRO_5046304133" evidence="2">
    <location>
        <begin position="20"/>
        <end position="250"/>
    </location>
</feature>
<sequence length="250" mass="27992">MKLIYYVACGLAVSATAHAQTRACGGESQWPPFSYQATGSNEVQGISADVLRQVFPNPLIKLLPWLRCLTDMQAATQIDIAMSTLKSPEREQIYLFSRPYFSLTPSYLYASQRFPSAPVTQLSDLTKFKVCALRGSYTAYSKLPAASIDSGAPNYASLLKKLDIGRCDILIDMQEIFGGFAQLEILPFDSERYRILPLPETSRVALHYAVSKSHPEGLKLIHQIDKRLDEMQQSGQLNRITRKHLAERSN</sequence>
<dbReference type="InterPro" id="IPR001638">
    <property type="entry name" value="Solute-binding_3/MltF_N"/>
</dbReference>
<evidence type="ECO:0000256" key="2">
    <source>
        <dbReference type="SAM" id="SignalP"/>
    </source>
</evidence>
<accession>A0ABR7A884</accession>
<dbReference type="Pfam" id="PF00497">
    <property type="entry name" value="SBP_bac_3"/>
    <property type="match status" value="1"/>
</dbReference>
<dbReference type="Gene3D" id="3.40.190.10">
    <property type="entry name" value="Periplasmic binding protein-like II"/>
    <property type="match status" value="2"/>
</dbReference>
<reference evidence="4 5" key="1">
    <citation type="submission" date="2020-08" db="EMBL/GenBank/DDBJ databases">
        <title>Novel species isolated from subtropical streams in China.</title>
        <authorList>
            <person name="Lu H."/>
        </authorList>
    </citation>
    <scope>NUCLEOTIDE SEQUENCE [LARGE SCALE GENOMIC DNA]</scope>
    <source>
        <strain evidence="4 5">CY22W</strain>
    </source>
</reference>
<feature type="signal peptide" evidence="2">
    <location>
        <begin position="1"/>
        <end position="19"/>
    </location>
</feature>
<evidence type="ECO:0000313" key="4">
    <source>
        <dbReference type="EMBL" id="MBC3933108.1"/>
    </source>
</evidence>
<dbReference type="RefSeq" id="WP_186904689.1">
    <property type="nucleotide sequence ID" value="NZ_JACOGD010000008.1"/>
</dbReference>
<evidence type="ECO:0000313" key="5">
    <source>
        <dbReference type="Proteomes" id="UP000654304"/>
    </source>
</evidence>
<dbReference type="PANTHER" id="PTHR35936">
    <property type="entry name" value="MEMBRANE-BOUND LYTIC MUREIN TRANSGLYCOSYLASE F"/>
    <property type="match status" value="1"/>
</dbReference>
<protein>
    <submittedName>
        <fullName evidence="4">Transporter substrate-binding domain-containing protein</fullName>
    </submittedName>
</protein>
<organism evidence="4 5">
    <name type="scientific">Undibacterium curvum</name>
    <dbReference type="NCBI Taxonomy" id="2762294"/>
    <lineage>
        <taxon>Bacteria</taxon>
        <taxon>Pseudomonadati</taxon>
        <taxon>Pseudomonadota</taxon>
        <taxon>Betaproteobacteria</taxon>
        <taxon>Burkholderiales</taxon>
        <taxon>Oxalobacteraceae</taxon>
        <taxon>Undibacterium</taxon>
    </lineage>
</organism>
<keyword evidence="1 2" id="KW-0732">Signal</keyword>
<evidence type="ECO:0000259" key="3">
    <source>
        <dbReference type="Pfam" id="PF00497"/>
    </source>
</evidence>
<comment type="caution">
    <text evidence="4">The sequence shown here is derived from an EMBL/GenBank/DDBJ whole genome shotgun (WGS) entry which is preliminary data.</text>
</comment>
<name>A0ABR7A884_9BURK</name>
<dbReference type="SUPFAM" id="SSF53850">
    <property type="entry name" value="Periplasmic binding protein-like II"/>
    <property type="match status" value="1"/>
</dbReference>